<keyword evidence="5" id="KW-0418">Kinase</keyword>
<dbReference type="PROSITE" id="PS51126">
    <property type="entry name" value="DILUTE"/>
    <property type="match status" value="1"/>
</dbReference>
<dbReference type="SUPFAM" id="SSF56112">
    <property type="entry name" value="Protein kinase-like (PK-like)"/>
    <property type="match status" value="1"/>
</dbReference>
<evidence type="ECO:0000256" key="9">
    <source>
        <dbReference type="PROSITE-ProRule" id="PRU10141"/>
    </source>
</evidence>
<evidence type="ECO:0000256" key="7">
    <source>
        <dbReference type="ARBA" id="ARBA00047899"/>
    </source>
</evidence>
<dbReference type="PROSITE" id="PS00108">
    <property type="entry name" value="PROTEIN_KINASE_ST"/>
    <property type="match status" value="1"/>
</dbReference>
<dbReference type="InterPro" id="IPR001245">
    <property type="entry name" value="Ser-Thr/Tyr_kinase_cat_dom"/>
</dbReference>
<comment type="caution">
    <text evidence="12">The sequence shown here is derived from an EMBL/GenBank/DDBJ whole genome shotgun (WGS) entry which is preliminary data.</text>
</comment>
<dbReference type="EC" id="2.7.11.1" evidence="1"/>
<sequence length="591" mass="66742">MACETNKGKPLSLLEVITNDFSEDQKIGQGGFADVYKGSLQNGTIRTVAVKKLSKMFVVDDKTFYQEVHSLMKAKHKNIVTECLFPADAYQGLEWKTRYRIIKGIGEGLHYHNTSILHLDLKPANILLNDYMEPKIADFGLSRCFDEKQSKIITLKPYGTVGYMAPERFDGVITLKSDIYSLGAIIMEILTGKKGHAEVEDVRTIDMTIQVLESWKSRYKMSQGDTWLDHIRVCTEIGIKCIDSNPKKRPETHHIIETLDETERTYGFIETDFCTSTATHENQDLLIKRFLSQDLGFSSGKPVAACLIYRCLLHWRLFEVERTGVFDRIIQTIGSAIEGMRASPQSAGRAFLGSRLIGGLGDLRQVEAKYPALLFKQQLTAFLEKIYGMIRDNLKREISPLLGLCIQAPRTSRASLIKGSRSQANALAQQTLIAHWQSIVKILTNYLNVLKANFVPSFLISKVFTQIFSFINAQLFNSLLLRRECCSFSNGEYVKAGLAELEQWCIYATEEYAGSSWEELKHIRQAVGFLVLSIQQLYQISTMYWDNKYGTHTVSSDILSGAINADHGRCLDDPFLDFENGSPPENVPVRS</sequence>
<evidence type="ECO:0000256" key="6">
    <source>
        <dbReference type="ARBA" id="ARBA00022840"/>
    </source>
</evidence>
<keyword evidence="3" id="KW-0808">Transferase</keyword>
<evidence type="ECO:0000256" key="5">
    <source>
        <dbReference type="ARBA" id="ARBA00022777"/>
    </source>
</evidence>
<keyword evidence="13" id="KW-1185">Reference proteome</keyword>
<evidence type="ECO:0000313" key="13">
    <source>
        <dbReference type="Proteomes" id="UP000275267"/>
    </source>
</evidence>
<dbReference type="InterPro" id="IPR011009">
    <property type="entry name" value="Kinase-like_dom_sf"/>
</dbReference>
<dbReference type="Pfam" id="PF07714">
    <property type="entry name" value="PK_Tyr_Ser-Thr"/>
    <property type="match status" value="1"/>
</dbReference>
<dbReference type="Pfam" id="PF00069">
    <property type="entry name" value="Pkinase"/>
    <property type="match status" value="1"/>
</dbReference>
<dbReference type="STRING" id="4540.A0A3L6SS29"/>
<reference evidence="13" key="1">
    <citation type="journal article" date="2019" name="Nat. Commun.">
        <title>The genome of broomcorn millet.</title>
        <authorList>
            <person name="Zou C."/>
            <person name="Miki D."/>
            <person name="Li D."/>
            <person name="Tang Q."/>
            <person name="Xiao L."/>
            <person name="Rajput S."/>
            <person name="Deng P."/>
            <person name="Jia W."/>
            <person name="Huang R."/>
            <person name="Zhang M."/>
            <person name="Sun Y."/>
            <person name="Hu J."/>
            <person name="Fu X."/>
            <person name="Schnable P.S."/>
            <person name="Li F."/>
            <person name="Zhang H."/>
            <person name="Feng B."/>
            <person name="Zhu X."/>
            <person name="Liu R."/>
            <person name="Schnable J.C."/>
            <person name="Zhu J.-K."/>
            <person name="Zhang H."/>
        </authorList>
    </citation>
    <scope>NUCLEOTIDE SEQUENCE [LARGE SCALE GENOMIC DNA]</scope>
</reference>
<dbReference type="EMBL" id="PQIB02000004">
    <property type="protein sequence ID" value="RLN25466.1"/>
    <property type="molecule type" value="Genomic_DNA"/>
</dbReference>
<feature type="domain" description="Protein kinase" evidence="10">
    <location>
        <begin position="21"/>
        <end position="269"/>
    </location>
</feature>
<dbReference type="SMART" id="SM00220">
    <property type="entry name" value="S_TKc"/>
    <property type="match status" value="1"/>
</dbReference>
<dbReference type="InterPro" id="IPR017441">
    <property type="entry name" value="Protein_kinase_ATP_BS"/>
</dbReference>
<dbReference type="GO" id="GO:0005524">
    <property type="term" value="F:ATP binding"/>
    <property type="evidence" value="ECO:0007669"/>
    <property type="project" value="UniProtKB-UniRule"/>
</dbReference>
<evidence type="ECO:0000256" key="1">
    <source>
        <dbReference type="ARBA" id="ARBA00012513"/>
    </source>
</evidence>
<protein>
    <recommendedName>
        <fullName evidence="1">non-specific serine/threonine protein kinase</fullName>
        <ecNumber evidence="1">2.7.11.1</ecNumber>
    </recommendedName>
</protein>
<dbReference type="PROSITE" id="PS00107">
    <property type="entry name" value="PROTEIN_KINASE_ATP"/>
    <property type="match status" value="1"/>
</dbReference>
<dbReference type="PANTHER" id="PTHR45707">
    <property type="entry name" value="C2 CALCIUM/LIPID-BINDING PLANT PHOSPHORIBOSYLTRANSFERASE FAMILY PROTEIN"/>
    <property type="match status" value="1"/>
</dbReference>
<gene>
    <name evidence="12" type="ORF">C2845_PM07G13620</name>
</gene>
<keyword evidence="2" id="KW-0723">Serine/threonine-protein kinase</keyword>
<evidence type="ECO:0000256" key="8">
    <source>
        <dbReference type="ARBA" id="ARBA00048679"/>
    </source>
</evidence>
<dbReference type="InterPro" id="IPR008271">
    <property type="entry name" value="Ser/Thr_kinase_AS"/>
</dbReference>
<comment type="catalytic activity">
    <reaction evidence="7">
        <text>L-threonyl-[protein] + ATP = O-phospho-L-threonyl-[protein] + ADP + H(+)</text>
        <dbReference type="Rhea" id="RHEA:46608"/>
        <dbReference type="Rhea" id="RHEA-COMP:11060"/>
        <dbReference type="Rhea" id="RHEA-COMP:11605"/>
        <dbReference type="ChEBI" id="CHEBI:15378"/>
        <dbReference type="ChEBI" id="CHEBI:30013"/>
        <dbReference type="ChEBI" id="CHEBI:30616"/>
        <dbReference type="ChEBI" id="CHEBI:61977"/>
        <dbReference type="ChEBI" id="CHEBI:456216"/>
        <dbReference type="EC" id="2.7.11.1"/>
    </reaction>
</comment>
<dbReference type="Proteomes" id="UP000275267">
    <property type="component" value="Unassembled WGS sequence"/>
</dbReference>
<dbReference type="PANTHER" id="PTHR45707:SF80">
    <property type="entry name" value="PROTEIN KINASE DOMAIN-CONTAINING PROTEIN"/>
    <property type="match status" value="1"/>
</dbReference>
<dbReference type="AlphaFoldDB" id="A0A3L6SS29"/>
<evidence type="ECO:0000256" key="2">
    <source>
        <dbReference type="ARBA" id="ARBA00022527"/>
    </source>
</evidence>
<dbReference type="OrthoDB" id="672246at2759"/>
<evidence type="ECO:0000256" key="4">
    <source>
        <dbReference type="ARBA" id="ARBA00022741"/>
    </source>
</evidence>
<dbReference type="PROSITE" id="PS50011">
    <property type="entry name" value="PROTEIN_KINASE_DOM"/>
    <property type="match status" value="1"/>
</dbReference>
<evidence type="ECO:0000256" key="3">
    <source>
        <dbReference type="ARBA" id="ARBA00022679"/>
    </source>
</evidence>
<dbReference type="Gene3D" id="1.10.510.10">
    <property type="entry name" value="Transferase(Phosphotransferase) domain 1"/>
    <property type="match status" value="1"/>
</dbReference>
<organism evidence="12 13">
    <name type="scientific">Panicum miliaceum</name>
    <name type="common">Proso millet</name>
    <name type="synonym">Broomcorn millet</name>
    <dbReference type="NCBI Taxonomy" id="4540"/>
    <lineage>
        <taxon>Eukaryota</taxon>
        <taxon>Viridiplantae</taxon>
        <taxon>Streptophyta</taxon>
        <taxon>Embryophyta</taxon>
        <taxon>Tracheophyta</taxon>
        <taxon>Spermatophyta</taxon>
        <taxon>Magnoliopsida</taxon>
        <taxon>Liliopsida</taxon>
        <taxon>Poales</taxon>
        <taxon>Poaceae</taxon>
        <taxon>PACMAD clade</taxon>
        <taxon>Panicoideae</taxon>
        <taxon>Panicodae</taxon>
        <taxon>Paniceae</taxon>
        <taxon>Panicinae</taxon>
        <taxon>Panicum</taxon>
        <taxon>Panicum sect. Panicum</taxon>
    </lineage>
</organism>
<proteinExistence type="predicted"/>
<dbReference type="SMART" id="SM01132">
    <property type="entry name" value="DIL"/>
    <property type="match status" value="1"/>
</dbReference>
<dbReference type="GO" id="GO:0004674">
    <property type="term" value="F:protein serine/threonine kinase activity"/>
    <property type="evidence" value="ECO:0007669"/>
    <property type="project" value="UniProtKB-KW"/>
</dbReference>
<dbReference type="InterPro" id="IPR000719">
    <property type="entry name" value="Prot_kinase_dom"/>
</dbReference>
<dbReference type="Pfam" id="PF01843">
    <property type="entry name" value="DIL"/>
    <property type="match status" value="1"/>
</dbReference>
<keyword evidence="4 9" id="KW-0547">Nucleotide-binding</keyword>
<dbReference type="FunFam" id="1.10.510.10:FF:001023">
    <property type="entry name" value="Os07g0541700 protein"/>
    <property type="match status" value="1"/>
</dbReference>
<dbReference type="InterPro" id="IPR002710">
    <property type="entry name" value="Dilute_dom"/>
</dbReference>
<comment type="catalytic activity">
    <reaction evidence="8">
        <text>L-seryl-[protein] + ATP = O-phospho-L-seryl-[protein] + ADP + H(+)</text>
        <dbReference type="Rhea" id="RHEA:17989"/>
        <dbReference type="Rhea" id="RHEA-COMP:9863"/>
        <dbReference type="Rhea" id="RHEA-COMP:11604"/>
        <dbReference type="ChEBI" id="CHEBI:15378"/>
        <dbReference type="ChEBI" id="CHEBI:29999"/>
        <dbReference type="ChEBI" id="CHEBI:30616"/>
        <dbReference type="ChEBI" id="CHEBI:83421"/>
        <dbReference type="ChEBI" id="CHEBI:456216"/>
        <dbReference type="EC" id="2.7.11.1"/>
    </reaction>
</comment>
<evidence type="ECO:0000259" key="10">
    <source>
        <dbReference type="PROSITE" id="PS50011"/>
    </source>
</evidence>
<dbReference type="Gene3D" id="3.30.200.20">
    <property type="entry name" value="Phosphorylase Kinase, domain 1"/>
    <property type="match status" value="1"/>
</dbReference>
<name>A0A3L6SS29_PANMI</name>
<feature type="domain" description="Dilute" evidence="11">
    <location>
        <begin position="354"/>
        <end position="591"/>
    </location>
</feature>
<accession>A0A3L6SS29</accession>
<evidence type="ECO:0000259" key="11">
    <source>
        <dbReference type="PROSITE" id="PS51126"/>
    </source>
</evidence>
<feature type="binding site" evidence="9">
    <location>
        <position position="52"/>
    </location>
    <ligand>
        <name>ATP</name>
        <dbReference type="ChEBI" id="CHEBI:30616"/>
    </ligand>
</feature>
<evidence type="ECO:0000313" key="12">
    <source>
        <dbReference type="EMBL" id="RLN25466.1"/>
    </source>
</evidence>
<keyword evidence="6 9" id="KW-0067">ATP-binding</keyword>